<evidence type="ECO:0000256" key="5">
    <source>
        <dbReference type="ARBA" id="ARBA00022448"/>
    </source>
</evidence>
<feature type="transmembrane region" description="Helical" evidence="13">
    <location>
        <begin position="98"/>
        <end position="121"/>
    </location>
</feature>
<keyword evidence="11 13" id="KW-0472">Membrane</keyword>
<keyword evidence="7" id="KW-1003">Cell membrane</keyword>
<dbReference type="AlphaFoldDB" id="A0A7G9GHP8"/>
<feature type="transmembrane region" description="Helical" evidence="13">
    <location>
        <begin position="168"/>
        <end position="191"/>
    </location>
</feature>
<keyword evidence="6" id="KW-0050">Antiport</keyword>
<comment type="subcellular location">
    <subcellularLocation>
        <location evidence="2">Cell membrane</location>
        <topology evidence="2">Multi-pass membrane protein</topology>
    </subcellularLocation>
</comment>
<comment type="similarity">
    <text evidence="3">Belongs to the multi antimicrobial extrusion (MATE) (TC 2.A.66.1) family.</text>
</comment>
<dbReference type="GO" id="GO:0015297">
    <property type="term" value="F:antiporter activity"/>
    <property type="evidence" value="ECO:0007669"/>
    <property type="project" value="UniProtKB-KW"/>
</dbReference>
<dbReference type="EMBL" id="CP060635">
    <property type="protein sequence ID" value="QNM10330.1"/>
    <property type="molecule type" value="Genomic_DNA"/>
</dbReference>
<evidence type="ECO:0000256" key="7">
    <source>
        <dbReference type="ARBA" id="ARBA00022475"/>
    </source>
</evidence>
<proteinExistence type="inferred from homology"/>
<evidence type="ECO:0000256" key="2">
    <source>
        <dbReference type="ARBA" id="ARBA00004651"/>
    </source>
</evidence>
<dbReference type="PANTHER" id="PTHR43298">
    <property type="entry name" value="MULTIDRUG RESISTANCE PROTEIN NORM-RELATED"/>
    <property type="match status" value="1"/>
</dbReference>
<keyword evidence="5" id="KW-0813">Transport</keyword>
<feature type="transmembrane region" description="Helical" evidence="13">
    <location>
        <begin position="390"/>
        <end position="411"/>
    </location>
</feature>
<evidence type="ECO:0000313" key="15">
    <source>
        <dbReference type="Proteomes" id="UP000515860"/>
    </source>
</evidence>
<feature type="transmembrane region" description="Helical" evidence="13">
    <location>
        <begin position="417"/>
        <end position="436"/>
    </location>
</feature>
<feature type="transmembrane region" description="Helical" evidence="13">
    <location>
        <begin position="356"/>
        <end position="378"/>
    </location>
</feature>
<organism evidence="14 15">
    <name type="scientific">Wansuia hejianensis</name>
    <dbReference type="NCBI Taxonomy" id="2763667"/>
    <lineage>
        <taxon>Bacteria</taxon>
        <taxon>Bacillati</taxon>
        <taxon>Bacillota</taxon>
        <taxon>Clostridia</taxon>
        <taxon>Lachnospirales</taxon>
        <taxon>Lachnospiraceae</taxon>
        <taxon>Wansuia</taxon>
    </lineage>
</organism>
<dbReference type="PANTHER" id="PTHR43298:SF2">
    <property type="entry name" value="FMN_FAD EXPORTER YEEO-RELATED"/>
    <property type="match status" value="1"/>
</dbReference>
<dbReference type="InterPro" id="IPR050222">
    <property type="entry name" value="MATE_MdtK"/>
</dbReference>
<keyword evidence="9 13" id="KW-1133">Transmembrane helix</keyword>
<dbReference type="NCBIfam" id="TIGR00797">
    <property type="entry name" value="matE"/>
    <property type="match status" value="1"/>
</dbReference>
<evidence type="ECO:0000256" key="6">
    <source>
        <dbReference type="ARBA" id="ARBA00022449"/>
    </source>
</evidence>
<evidence type="ECO:0000256" key="9">
    <source>
        <dbReference type="ARBA" id="ARBA00022989"/>
    </source>
</evidence>
<dbReference type="Pfam" id="PF01554">
    <property type="entry name" value="MatE"/>
    <property type="match status" value="2"/>
</dbReference>
<evidence type="ECO:0000256" key="10">
    <source>
        <dbReference type="ARBA" id="ARBA00023065"/>
    </source>
</evidence>
<feature type="transmembrane region" description="Helical" evidence="13">
    <location>
        <begin position="318"/>
        <end position="336"/>
    </location>
</feature>
<feature type="transmembrane region" description="Helical" evidence="13">
    <location>
        <begin position="54"/>
        <end position="78"/>
    </location>
</feature>
<evidence type="ECO:0000256" key="1">
    <source>
        <dbReference type="ARBA" id="ARBA00003408"/>
    </source>
</evidence>
<evidence type="ECO:0000256" key="3">
    <source>
        <dbReference type="ARBA" id="ARBA00010199"/>
    </source>
</evidence>
<feature type="transmembrane region" description="Helical" evidence="13">
    <location>
        <begin position="141"/>
        <end position="161"/>
    </location>
</feature>
<dbReference type="CDD" id="cd13138">
    <property type="entry name" value="MATE_yoeA_like"/>
    <property type="match status" value="1"/>
</dbReference>
<dbReference type="Proteomes" id="UP000515860">
    <property type="component" value="Chromosome"/>
</dbReference>
<keyword evidence="10" id="KW-0406">Ion transport</keyword>
<feature type="transmembrane region" description="Helical" evidence="13">
    <location>
        <begin position="16"/>
        <end position="34"/>
    </location>
</feature>
<protein>
    <recommendedName>
        <fullName evidence="4">Probable multidrug resistance protein NorM</fullName>
    </recommendedName>
    <alternativeName>
        <fullName evidence="12">Multidrug-efflux transporter</fullName>
    </alternativeName>
</protein>
<dbReference type="GO" id="GO:0042910">
    <property type="term" value="F:xenobiotic transmembrane transporter activity"/>
    <property type="evidence" value="ECO:0007669"/>
    <property type="project" value="InterPro"/>
</dbReference>
<dbReference type="KEGG" id="whj:H9Q79_08730"/>
<dbReference type="RefSeq" id="WP_118643115.1">
    <property type="nucleotide sequence ID" value="NZ_CP060635.1"/>
</dbReference>
<reference evidence="14 15" key="1">
    <citation type="submission" date="2020-08" db="EMBL/GenBank/DDBJ databases">
        <authorList>
            <person name="Liu C."/>
            <person name="Sun Q."/>
        </authorList>
    </citation>
    <scope>NUCLEOTIDE SEQUENCE [LARGE SCALE GENOMIC DNA]</scope>
    <source>
        <strain evidence="14 15">NSJ-29</strain>
    </source>
</reference>
<dbReference type="PIRSF" id="PIRSF006603">
    <property type="entry name" value="DinF"/>
    <property type="match status" value="1"/>
</dbReference>
<dbReference type="GO" id="GO:0005886">
    <property type="term" value="C:plasma membrane"/>
    <property type="evidence" value="ECO:0007669"/>
    <property type="project" value="UniProtKB-SubCell"/>
</dbReference>
<keyword evidence="8 13" id="KW-0812">Transmembrane</keyword>
<keyword evidence="15" id="KW-1185">Reference proteome</keyword>
<evidence type="ECO:0000256" key="11">
    <source>
        <dbReference type="ARBA" id="ARBA00023136"/>
    </source>
</evidence>
<dbReference type="InterPro" id="IPR048279">
    <property type="entry name" value="MdtK-like"/>
</dbReference>
<dbReference type="GO" id="GO:0006811">
    <property type="term" value="P:monoatomic ion transport"/>
    <property type="evidence" value="ECO:0007669"/>
    <property type="project" value="UniProtKB-KW"/>
</dbReference>
<evidence type="ECO:0000313" key="14">
    <source>
        <dbReference type="EMBL" id="QNM10330.1"/>
    </source>
</evidence>
<evidence type="ECO:0000256" key="12">
    <source>
        <dbReference type="ARBA" id="ARBA00031636"/>
    </source>
</evidence>
<evidence type="ECO:0000256" key="8">
    <source>
        <dbReference type="ARBA" id="ARBA00022692"/>
    </source>
</evidence>
<sequence length="452" mass="48788">MAEKRSSLTEGPIAKGLFRFALPLLGSSLIQQLYNTVDLIFVGNFLGKSASAAIGSTSLVVSCIIGFFNGLGMGVGVLTAQFYGAKKNKKIKGTVHTAAGLTLLLSLIITVAGWVLCPYILKLLKIPADIQVPASTYLRIYMLSLLSIVSYNMSAGVLRALGNSRTPMLCQLLGGIVNVAADALFICVFQLGVAGAGLATVFSQSLAAVLTIRCICRLPQDYRLELRRMTIEPGMAKAIFRIGIPEAVRSMMITFANLMVQTQINILGVNSMAAYASYVKAEGFLYLPQWAMGQANTTFVGQNLGAGNVERAEKGARTAIFMVIGITVTISAFILIFPEQVFRLFSSDPEIITLSAKLGCAAYGLYFLYGIVEVIAGAIRGAGHSTPPMVILLINMCGVRLIVLRILLCYFDSIEKIILVFPITWICSCLSMVLYYRFGKWKTSALLDGKNT</sequence>
<dbReference type="InterPro" id="IPR002528">
    <property type="entry name" value="MATE_fam"/>
</dbReference>
<evidence type="ECO:0000256" key="4">
    <source>
        <dbReference type="ARBA" id="ARBA00020268"/>
    </source>
</evidence>
<accession>A0A7G9GHP8</accession>
<evidence type="ECO:0000256" key="13">
    <source>
        <dbReference type="SAM" id="Phobius"/>
    </source>
</evidence>
<name>A0A7G9GHP8_9FIRM</name>
<comment type="function">
    <text evidence="1">Multidrug efflux pump.</text>
</comment>
<gene>
    <name evidence="14" type="ORF">H9Q79_08730</name>
</gene>